<evidence type="ECO:0000256" key="20">
    <source>
        <dbReference type="ARBA" id="ARBA00068795"/>
    </source>
</evidence>
<evidence type="ECO:0000256" key="2">
    <source>
        <dbReference type="ARBA" id="ARBA00006432"/>
    </source>
</evidence>
<keyword evidence="6" id="KW-0812">Transmembrane</keyword>
<evidence type="ECO:0000256" key="7">
    <source>
        <dbReference type="ARBA" id="ARBA00022741"/>
    </source>
</evidence>
<keyword evidence="10" id="KW-1133">Transmembrane helix</keyword>
<comment type="catalytic activity">
    <reaction evidence="15">
        <text>a very long-chain fatty acid + ATP + CoA = a very long-chain fatty acyl-CoA + AMP + diphosphate</text>
        <dbReference type="Rhea" id="RHEA:54536"/>
        <dbReference type="ChEBI" id="CHEBI:30616"/>
        <dbReference type="ChEBI" id="CHEBI:33019"/>
        <dbReference type="ChEBI" id="CHEBI:57287"/>
        <dbReference type="ChEBI" id="CHEBI:58950"/>
        <dbReference type="ChEBI" id="CHEBI:138261"/>
        <dbReference type="ChEBI" id="CHEBI:456215"/>
    </reaction>
    <physiologicalReaction direction="left-to-right" evidence="15">
        <dbReference type="Rhea" id="RHEA:54537"/>
    </physiologicalReaction>
</comment>
<evidence type="ECO:0000256" key="18">
    <source>
        <dbReference type="ARBA" id="ARBA00048666"/>
    </source>
</evidence>
<evidence type="ECO:0000256" key="3">
    <source>
        <dbReference type="ARBA" id="ARBA00022448"/>
    </source>
</evidence>
<dbReference type="GO" id="GO:0004467">
    <property type="term" value="F:long-chain fatty acid-CoA ligase activity"/>
    <property type="evidence" value="ECO:0007669"/>
    <property type="project" value="UniProtKB-EC"/>
</dbReference>
<evidence type="ECO:0000259" key="23">
    <source>
        <dbReference type="Pfam" id="PF13193"/>
    </source>
</evidence>
<dbReference type="Pfam" id="PF00501">
    <property type="entry name" value="AMP-binding"/>
    <property type="match status" value="1"/>
</dbReference>
<evidence type="ECO:0000256" key="15">
    <source>
        <dbReference type="ARBA" id="ARBA00036527"/>
    </source>
</evidence>
<keyword evidence="8" id="KW-0276">Fatty acid metabolism</keyword>
<evidence type="ECO:0000256" key="4">
    <source>
        <dbReference type="ARBA" id="ARBA00022475"/>
    </source>
</evidence>
<evidence type="ECO:0000256" key="8">
    <source>
        <dbReference type="ARBA" id="ARBA00022832"/>
    </source>
</evidence>
<evidence type="ECO:0000256" key="14">
    <source>
        <dbReference type="ARBA" id="ARBA00026121"/>
    </source>
</evidence>
<keyword evidence="4" id="KW-1003">Cell membrane</keyword>
<dbReference type="Gene3D" id="3.30.300.30">
    <property type="match status" value="1"/>
</dbReference>
<keyword evidence="13" id="KW-0576">Peroxisome</keyword>
<evidence type="ECO:0000256" key="12">
    <source>
        <dbReference type="ARBA" id="ARBA00023136"/>
    </source>
</evidence>
<comment type="catalytic activity">
    <reaction evidence="18">
        <text>tetracosanoate + ATP + CoA = tetracosanoyl-CoA + AMP + diphosphate</text>
        <dbReference type="Rhea" id="RHEA:33639"/>
        <dbReference type="ChEBI" id="CHEBI:30616"/>
        <dbReference type="ChEBI" id="CHEBI:31014"/>
        <dbReference type="ChEBI" id="CHEBI:33019"/>
        <dbReference type="ChEBI" id="CHEBI:57287"/>
        <dbReference type="ChEBI" id="CHEBI:65052"/>
        <dbReference type="ChEBI" id="CHEBI:456215"/>
    </reaction>
    <physiologicalReaction direction="left-to-right" evidence="18">
        <dbReference type="Rhea" id="RHEA:33640"/>
    </physiologicalReaction>
</comment>
<evidence type="ECO:0000256" key="11">
    <source>
        <dbReference type="ARBA" id="ARBA00023055"/>
    </source>
</evidence>
<keyword evidence="12" id="KW-0472">Membrane</keyword>
<dbReference type="InterPro" id="IPR045851">
    <property type="entry name" value="AMP-bd_C_sf"/>
</dbReference>
<dbReference type="InterPro" id="IPR025110">
    <property type="entry name" value="AMP-bd_C"/>
</dbReference>
<evidence type="ECO:0000256" key="13">
    <source>
        <dbReference type="ARBA" id="ARBA00023140"/>
    </source>
</evidence>
<keyword evidence="8" id="KW-0443">Lipid metabolism</keyword>
<dbReference type="AlphaFoldDB" id="A0AAF3FHM7"/>
<reference evidence="25 26" key="1">
    <citation type="submission" date="2024-02" db="UniProtKB">
        <authorList>
            <consortium name="WormBaseParasite"/>
        </authorList>
    </citation>
    <scope>IDENTIFICATION</scope>
</reference>
<dbReference type="GO" id="GO:0005524">
    <property type="term" value="F:ATP binding"/>
    <property type="evidence" value="ECO:0007669"/>
    <property type="project" value="UniProtKB-KW"/>
</dbReference>
<evidence type="ECO:0000313" key="24">
    <source>
        <dbReference type="Proteomes" id="UP000887575"/>
    </source>
</evidence>
<evidence type="ECO:0000256" key="19">
    <source>
        <dbReference type="ARBA" id="ARBA00060276"/>
    </source>
</evidence>
<dbReference type="PANTHER" id="PTHR43107">
    <property type="entry name" value="LONG-CHAIN FATTY ACID TRANSPORT PROTEIN"/>
    <property type="match status" value="1"/>
</dbReference>
<evidence type="ECO:0000256" key="9">
    <source>
        <dbReference type="ARBA" id="ARBA00022840"/>
    </source>
</evidence>
<dbReference type="GO" id="GO:0005324">
    <property type="term" value="F:long-chain fatty acid transmembrane transporter activity"/>
    <property type="evidence" value="ECO:0007669"/>
    <property type="project" value="TreeGrafter"/>
</dbReference>
<evidence type="ECO:0000256" key="16">
    <source>
        <dbReference type="ARBA" id="ARBA00041297"/>
    </source>
</evidence>
<dbReference type="PANTHER" id="PTHR43107:SF24">
    <property type="entry name" value="AMP-BINDING DOMAIN-CONTAINING PROTEIN"/>
    <property type="match status" value="1"/>
</dbReference>
<keyword evidence="5" id="KW-0436">Ligase</keyword>
<evidence type="ECO:0000313" key="25">
    <source>
        <dbReference type="WBParaSite" id="MBELARI_LOCUS6327.1"/>
    </source>
</evidence>
<dbReference type="Pfam" id="PF13193">
    <property type="entry name" value="AMP-binding_C"/>
    <property type="match status" value="1"/>
</dbReference>
<evidence type="ECO:0000256" key="5">
    <source>
        <dbReference type="ARBA" id="ARBA00022598"/>
    </source>
</evidence>
<name>A0AAF3FHM7_9BILA</name>
<evidence type="ECO:0000256" key="21">
    <source>
        <dbReference type="ARBA" id="ARBA00078285"/>
    </source>
</evidence>
<dbReference type="GO" id="GO:0005789">
    <property type="term" value="C:endoplasmic reticulum membrane"/>
    <property type="evidence" value="ECO:0007669"/>
    <property type="project" value="TreeGrafter"/>
</dbReference>
<sequence>MATKRPSSTAISKDFIKKEGDDILLKLSWQHSLTGFLIVLGIFQSPAVPIAFSIPLLIFSMVYIAYFFGDFWYRSYQTLHRDLSGLHLILQVKFDLWKRMKENKSIGEIWGEMVEKFGDKTAFFDIETGRKYSFRQFDAHANRYANFYQTRGLRAGDVIAIHMENSSDFVAAWLGAAKVGVVTAWINSNLRKEPLAHCVHTSEAKAAITSQSLQFALLESISSGHLSMSEDSLWVLGSPIHKDSLNLSRQLDVQSTRKPAKIDDVTFKSVLCFIYTSGTTGLPKAAVMKHFRYYSMVMGAALAFGLRPSDRLYVSLPIYHTAAGILGIGQCLVRGSSCVIRRKFSASNFWKDCKVHECTASQYIGEICRYLLAQPGCVEESTHKMRIMYGNGLRAEIWQSFVDRFGVKIGEVYGSTEGTSNLVNIDGHVGACGFLPISPLTKKMHPVRLVKVNTETGEILRRPNGLCVACRPGETGAMVSTIRADNPLLQFEGYLNRKETDSKIIRDVFAKGDSCFVSGDLLHWDRLGYVYFKDRTGDTFRWKGENVSTTEVEAILHPTYGVADATVYGVTVPGNEGRAGMAAVVRTEGDERSEMSFLDTLADRLLTSLPSYAVPRFIRLCPHVDKTGTYKLVKTNLQRLSYGGKMDGHRLFILNSKLRAYELLDDETIKAINEAQYANI</sequence>
<dbReference type="InterPro" id="IPR020845">
    <property type="entry name" value="AMP-binding_CS"/>
</dbReference>
<proteinExistence type="inferred from homology"/>
<protein>
    <recommendedName>
        <fullName evidence="20">Very long-chain fatty acid transport protein</fullName>
        <ecNumber evidence="14">6.2.1.3</ecNumber>
    </recommendedName>
    <alternativeName>
        <fullName evidence="16">Long-chain-fatty-acid--CoA ligase</fullName>
    </alternativeName>
    <alternativeName>
        <fullName evidence="21">Very-long-chain acyl-CoA synthetase</fullName>
    </alternativeName>
</protein>
<keyword evidence="24" id="KW-1185">Reference proteome</keyword>
<dbReference type="WBParaSite" id="MBELARI_LOCUS6327.2">
    <property type="protein sequence ID" value="MBELARI_LOCUS6327.2"/>
    <property type="gene ID" value="MBELARI_LOCUS6327"/>
</dbReference>
<dbReference type="PROSITE" id="PS00455">
    <property type="entry name" value="AMP_BINDING"/>
    <property type="match status" value="1"/>
</dbReference>
<dbReference type="Proteomes" id="UP000887575">
    <property type="component" value="Unassembled WGS sequence"/>
</dbReference>
<evidence type="ECO:0000256" key="10">
    <source>
        <dbReference type="ARBA" id="ARBA00022989"/>
    </source>
</evidence>
<dbReference type="FunFam" id="3.30.300.30:FF:000002">
    <property type="entry name" value="Long-chain fatty acid transport protein 1"/>
    <property type="match status" value="1"/>
</dbReference>
<dbReference type="GO" id="GO:0005778">
    <property type="term" value="C:peroxisomal membrane"/>
    <property type="evidence" value="ECO:0007669"/>
    <property type="project" value="UniProtKB-SubCell"/>
</dbReference>
<comment type="similarity">
    <text evidence="2">Belongs to the ATP-dependent AMP-binding enzyme family.</text>
</comment>
<dbReference type="GO" id="GO:0044539">
    <property type="term" value="P:long-chain fatty acid import into cell"/>
    <property type="evidence" value="ECO:0007669"/>
    <property type="project" value="TreeGrafter"/>
</dbReference>
<dbReference type="EC" id="6.2.1.3" evidence="14"/>
<dbReference type="GO" id="GO:0005886">
    <property type="term" value="C:plasma membrane"/>
    <property type="evidence" value="ECO:0007669"/>
    <property type="project" value="UniProtKB-SubCell"/>
</dbReference>
<evidence type="ECO:0000313" key="26">
    <source>
        <dbReference type="WBParaSite" id="MBELARI_LOCUS6327.2"/>
    </source>
</evidence>
<evidence type="ECO:0000259" key="22">
    <source>
        <dbReference type="Pfam" id="PF00501"/>
    </source>
</evidence>
<dbReference type="InterPro" id="IPR042099">
    <property type="entry name" value="ANL_N_sf"/>
</dbReference>
<keyword evidence="3" id="KW-0813">Transport</keyword>
<accession>A0AAF3FHM7</accession>
<feature type="domain" description="AMP-binding enzyme C-terminal" evidence="23">
    <location>
        <begin position="551"/>
        <end position="631"/>
    </location>
</feature>
<feature type="domain" description="AMP-dependent synthetase/ligase" evidence="22">
    <location>
        <begin position="114"/>
        <end position="435"/>
    </location>
</feature>
<evidence type="ECO:0000256" key="17">
    <source>
        <dbReference type="ARBA" id="ARBA00046271"/>
    </source>
</evidence>
<dbReference type="FunFam" id="3.40.50.12780:FF:000019">
    <property type="entry name" value="Long-chain fatty acid transporter"/>
    <property type="match status" value="1"/>
</dbReference>
<comment type="function">
    <text evidence="19">Acyl-CoA synthetase required for both the import of long chain fatty acids (LCFAs) (C14-C18) and the activation very long chain fatty acids (VLCFAs) (C20-C26) by esterification of the fatty acids into metabolically active CoA-thioesters for subsequent degradation or incorporation into phospholipids. The transport and fatty acyl-CoA synthetase activities are genetically separable and are thus independent activities. Esterifies VLCFAs in the peroxisome matrix. The VLCFAs are actively transported into peroxisomes by a PXA1-PXA2 heterodimeric transporter in the peroxisomal membrane.</text>
</comment>
<organism evidence="24 25">
    <name type="scientific">Mesorhabditis belari</name>
    <dbReference type="NCBI Taxonomy" id="2138241"/>
    <lineage>
        <taxon>Eukaryota</taxon>
        <taxon>Metazoa</taxon>
        <taxon>Ecdysozoa</taxon>
        <taxon>Nematoda</taxon>
        <taxon>Chromadorea</taxon>
        <taxon>Rhabditida</taxon>
        <taxon>Rhabditina</taxon>
        <taxon>Rhabditomorpha</taxon>
        <taxon>Rhabditoidea</taxon>
        <taxon>Rhabditidae</taxon>
        <taxon>Mesorhabditinae</taxon>
        <taxon>Mesorhabditis</taxon>
    </lineage>
</organism>
<dbReference type="InterPro" id="IPR000873">
    <property type="entry name" value="AMP-dep_synth/lig_dom"/>
</dbReference>
<keyword evidence="11" id="KW-0445">Lipid transport</keyword>
<dbReference type="Gene3D" id="3.40.50.12780">
    <property type="entry name" value="N-terminal domain of ligase-like"/>
    <property type="match status" value="1"/>
</dbReference>
<dbReference type="WBParaSite" id="MBELARI_LOCUS6327.1">
    <property type="protein sequence ID" value="MBELARI_LOCUS6327.1"/>
    <property type="gene ID" value="MBELARI_LOCUS6327"/>
</dbReference>
<comment type="subcellular location">
    <subcellularLocation>
        <location evidence="1">Cell membrane</location>
        <topology evidence="1">Multi-pass membrane protein</topology>
    </subcellularLocation>
    <subcellularLocation>
        <location evidence="17">Peroxisome membrane</location>
    </subcellularLocation>
</comment>
<evidence type="ECO:0000256" key="6">
    <source>
        <dbReference type="ARBA" id="ARBA00022692"/>
    </source>
</evidence>
<keyword evidence="9" id="KW-0067">ATP-binding</keyword>
<evidence type="ECO:0000256" key="1">
    <source>
        <dbReference type="ARBA" id="ARBA00004651"/>
    </source>
</evidence>
<dbReference type="SUPFAM" id="SSF56801">
    <property type="entry name" value="Acetyl-CoA synthetase-like"/>
    <property type="match status" value="1"/>
</dbReference>
<keyword evidence="7" id="KW-0547">Nucleotide-binding</keyword>